<reference evidence="4" key="1">
    <citation type="submission" date="2017-10" db="EMBL/GenBank/DDBJ databases">
        <title>Rapid genome shrinkage in a self-fertile nematode reveals novel sperm competition proteins.</title>
        <authorList>
            <person name="Yin D."/>
            <person name="Schwarz E.M."/>
            <person name="Thomas C.G."/>
            <person name="Felde R.L."/>
            <person name="Korf I.F."/>
            <person name="Cutter A.D."/>
            <person name="Schartner C.M."/>
            <person name="Ralston E.J."/>
            <person name="Meyer B.J."/>
            <person name="Haag E.S."/>
        </authorList>
    </citation>
    <scope>NUCLEOTIDE SEQUENCE [LARGE SCALE GENOMIC DNA]</scope>
    <source>
        <strain evidence="4">JU1422</strain>
    </source>
</reference>
<dbReference type="Proteomes" id="UP000230233">
    <property type="component" value="Chromosome I"/>
</dbReference>
<gene>
    <name evidence="3" type="primary">Cnig_chr_I.g1395</name>
    <name evidence="3" type="ORF">B9Z55_001395</name>
</gene>
<protein>
    <submittedName>
        <fullName evidence="3">Uncharacterized protein</fullName>
    </submittedName>
</protein>
<dbReference type="AlphaFoldDB" id="A0A2G5VFG9"/>
<evidence type="ECO:0000313" key="3">
    <source>
        <dbReference type="EMBL" id="PIC50529.1"/>
    </source>
</evidence>
<organism evidence="3 4">
    <name type="scientific">Caenorhabditis nigoni</name>
    <dbReference type="NCBI Taxonomy" id="1611254"/>
    <lineage>
        <taxon>Eukaryota</taxon>
        <taxon>Metazoa</taxon>
        <taxon>Ecdysozoa</taxon>
        <taxon>Nematoda</taxon>
        <taxon>Chromadorea</taxon>
        <taxon>Rhabditida</taxon>
        <taxon>Rhabditina</taxon>
        <taxon>Rhabditomorpha</taxon>
        <taxon>Rhabditoidea</taxon>
        <taxon>Rhabditidae</taxon>
        <taxon>Peloderinae</taxon>
        <taxon>Caenorhabditis</taxon>
    </lineage>
</organism>
<proteinExistence type="predicted"/>
<comment type="caution">
    <text evidence="3">The sequence shown here is derived from an EMBL/GenBank/DDBJ whole genome shotgun (WGS) entry which is preliminary data.</text>
</comment>
<evidence type="ECO:0000256" key="1">
    <source>
        <dbReference type="SAM" id="MobiDB-lite"/>
    </source>
</evidence>
<feature type="transmembrane region" description="Helical" evidence="2">
    <location>
        <begin position="18"/>
        <end position="37"/>
    </location>
</feature>
<keyword evidence="2" id="KW-1133">Transmembrane helix</keyword>
<feature type="region of interest" description="Disordered" evidence="1">
    <location>
        <begin position="60"/>
        <end position="81"/>
    </location>
</feature>
<accession>A0A2G5VFG9</accession>
<keyword evidence="2" id="KW-0472">Membrane</keyword>
<name>A0A2G5VFG9_9PELO</name>
<dbReference type="EMBL" id="PDUG01000001">
    <property type="protein sequence ID" value="PIC50529.1"/>
    <property type="molecule type" value="Genomic_DNA"/>
</dbReference>
<sequence>MMSVFHSDFPRFSIKNPIFSLIFCLIMMVVVSCIMYLSCQVAKKREESFRASRIDWIRMKRAEEPPNTTTTSTEKGRKAGL</sequence>
<keyword evidence="2" id="KW-0812">Transmembrane</keyword>
<evidence type="ECO:0000313" key="4">
    <source>
        <dbReference type="Proteomes" id="UP000230233"/>
    </source>
</evidence>
<keyword evidence="4" id="KW-1185">Reference proteome</keyword>
<evidence type="ECO:0000256" key="2">
    <source>
        <dbReference type="SAM" id="Phobius"/>
    </source>
</evidence>